<dbReference type="GO" id="GO:0035515">
    <property type="term" value="F:oxidative RNA demethylase activity"/>
    <property type="evidence" value="ECO:0007669"/>
    <property type="project" value="TreeGrafter"/>
</dbReference>
<dbReference type="PANTHER" id="PTHR16557">
    <property type="entry name" value="ALKYLATED DNA REPAIR PROTEIN ALKB-RELATED"/>
    <property type="match status" value="1"/>
</dbReference>
<feature type="binding site" evidence="5">
    <location>
        <position position="152"/>
    </location>
    <ligand>
        <name>substrate</name>
    </ligand>
</feature>
<dbReference type="InterPro" id="IPR005123">
    <property type="entry name" value="Oxoglu/Fe-dep_dioxygenase_dom"/>
</dbReference>
<dbReference type="GO" id="GO:0008198">
    <property type="term" value="F:ferrous iron binding"/>
    <property type="evidence" value="ECO:0007669"/>
    <property type="project" value="TreeGrafter"/>
</dbReference>
<dbReference type="GO" id="GO:0035516">
    <property type="term" value="F:broad specificity oxidative DNA demethylase activity"/>
    <property type="evidence" value="ECO:0007669"/>
    <property type="project" value="UniProtKB-EC"/>
</dbReference>
<evidence type="ECO:0000256" key="3">
    <source>
        <dbReference type="ARBA" id="ARBA00023002"/>
    </source>
</evidence>
<evidence type="ECO:0000256" key="6">
    <source>
        <dbReference type="PIRSR" id="PIRSR604574-2"/>
    </source>
</evidence>
<dbReference type="Gene3D" id="2.60.120.590">
    <property type="entry name" value="Alpha-ketoglutarate-dependent dioxygenase AlkB-like"/>
    <property type="match status" value="1"/>
</dbReference>
<keyword evidence="3 8" id="KW-0560">Oxidoreductase</keyword>
<feature type="binding site" evidence="6">
    <location>
        <position position="150"/>
    </location>
    <ligand>
        <name>Fe cation</name>
        <dbReference type="ChEBI" id="CHEBI:24875"/>
        <note>catalytic</note>
    </ligand>
</feature>
<dbReference type="EC" id="1.14.11.33" evidence="8"/>
<feature type="binding site" evidence="5">
    <location>
        <begin position="222"/>
        <end position="228"/>
    </location>
    <ligand>
        <name>2-oxoglutarate</name>
        <dbReference type="ChEBI" id="CHEBI:16810"/>
    </ligand>
</feature>
<dbReference type="OrthoDB" id="9796932at2"/>
<feature type="binding site" evidence="5">
    <location>
        <begin position="137"/>
        <end position="139"/>
    </location>
    <ligand>
        <name>2-oxoglutarate</name>
        <dbReference type="ChEBI" id="CHEBI:16810"/>
    </ligand>
</feature>
<dbReference type="Pfam" id="PF13532">
    <property type="entry name" value="2OG-FeII_Oxy_2"/>
    <property type="match status" value="1"/>
</dbReference>
<keyword evidence="2 8" id="KW-0223">Dioxygenase</keyword>
<feature type="binding site" evidence="6">
    <location>
        <position position="204"/>
    </location>
    <ligand>
        <name>Fe cation</name>
        <dbReference type="ChEBI" id="CHEBI:24875"/>
        <note>catalytic</note>
    </ligand>
</feature>
<dbReference type="PANTHER" id="PTHR16557:SF2">
    <property type="entry name" value="NUCLEIC ACID DIOXYGENASE ALKBH1"/>
    <property type="match status" value="1"/>
</dbReference>
<comment type="cofactor">
    <cofactor evidence="6">
        <name>Fe(2+)</name>
        <dbReference type="ChEBI" id="CHEBI:29033"/>
    </cofactor>
    <text evidence="6">Binds 1 Fe(2+) ion per subunit.</text>
</comment>
<organism evidence="8 9">
    <name type="scientific">Jannaschia donghaensis</name>
    <dbReference type="NCBI Taxonomy" id="420998"/>
    <lineage>
        <taxon>Bacteria</taxon>
        <taxon>Pseudomonadati</taxon>
        <taxon>Pseudomonadota</taxon>
        <taxon>Alphaproteobacteria</taxon>
        <taxon>Rhodobacterales</taxon>
        <taxon>Roseobacteraceae</taxon>
        <taxon>Jannaschia</taxon>
    </lineage>
</organism>
<evidence type="ECO:0000313" key="8">
    <source>
        <dbReference type="EMBL" id="CTQ49194.1"/>
    </source>
</evidence>
<dbReference type="InterPro" id="IPR037151">
    <property type="entry name" value="AlkB-like_sf"/>
</dbReference>
<feature type="binding site" evidence="6">
    <location>
        <position position="148"/>
    </location>
    <ligand>
        <name>Fe cation</name>
        <dbReference type="ChEBI" id="CHEBI:24875"/>
        <note>catalytic</note>
    </ligand>
</feature>
<evidence type="ECO:0000259" key="7">
    <source>
        <dbReference type="PROSITE" id="PS51471"/>
    </source>
</evidence>
<evidence type="ECO:0000256" key="2">
    <source>
        <dbReference type="ARBA" id="ARBA00022964"/>
    </source>
</evidence>
<feature type="binding site" evidence="5">
    <location>
        <position position="91"/>
    </location>
    <ligand>
        <name>substrate</name>
    </ligand>
</feature>
<feature type="binding site" evidence="5">
    <location>
        <position position="178"/>
    </location>
    <ligand>
        <name>substrate</name>
    </ligand>
</feature>
<protein>
    <submittedName>
        <fullName evidence="8">Alpha-ketoglutarate-dependent dioxygenase AlkB</fullName>
        <ecNumber evidence="8">1.14.11.33</ecNumber>
    </submittedName>
</protein>
<proteinExistence type="predicted"/>
<dbReference type="PROSITE" id="PS51471">
    <property type="entry name" value="FE2OG_OXY"/>
    <property type="match status" value="1"/>
</dbReference>
<sequence length="231" mass="25060">MRAGRAVPRITGYIRRGFWGRKDVKGTNLTELPWRDVRGVRVFDGFLTSAQQADMVTDVRAIVRAAPLIQPVTPRGQPLSVRMTSAGSHGWITDRQGYRYAPAHPSGAAWPPIPESIRAVWAAVAPQARAPESCLVNWYGPAARMGMHVDRDEADPSQPVISISLGDDALFRIGNAARGGTTESLWLRSGDVLMLSGTARLLHHGVDRIAPGTSTLLDAPGRINLTLRVVT</sequence>
<gene>
    <name evidence="8" type="primary">alkB</name>
    <name evidence="8" type="ORF">JDO7802_01205</name>
</gene>
<dbReference type="InterPro" id="IPR027450">
    <property type="entry name" value="AlkB-like"/>
</dbReference>
<dbReference type="AlphaFoldDB" id="A0A0M6YGZ2"/>
<accession>A0A0M6YGZ2</accession>
<feature type="binding site" evidence="5">
    <location>
        <begin position="98"/>
        <end position="100"/>
    </location>
    <ligand>
        <name>substrate</name>
    </ligand>
</feature>
<evidence type="ECO:0000256" key="1">
    <source>
        <dbReference type="ARBA" id="ARBA00022723"/>
    </source>
</evidence>
<keyword evidence="4 6" id="KW-0408">Iron</keyword>
<reference evidence="8 9" key="1">
    <citation type="submission" date="2015-07" db="EMBL/GenBank/DDBJ databases">
        <authorList>
            <person name="Noorani M."/>
        </authorList>
    </citation>
    <scope>NUCLEOTIDE SEQUENCE [LARGE SCALE GENOMIC DNA]</scope>
    <source>
        <strain evidence="8 9">CECT 7802</strain>
    </source>
</reference>
<keyword evidence="9" id="KW-1185">Reference proteome</keyword>
<feature type="domain" description="Fe2OG dioxygenase" evidence="7">
    <location>
        <begin position="130"/>
        <end position="231"/>
    </location>
</feature>
<dbReference type="InterPro" id="IPR004574">
    <property type="entry name" value="Alkb"/>
</dbReference>
<dbReference type="SUPFAM" id="SSF51197">
    <property type="entry name" value="Clavaminate synthase-like"/>
    <property type="match status" value="1"/>
</dbReference>
<name>A0A0M6YGZ2_9RHOB</name>
<keyword evidence="1 6" id="KW-0479">Metal-binding</keyword>
<dbReference type="EMBL" id="CXSU01000011">
    <property type="protein sequence ID" value="CTQ49194.1"/>
    <property type="molecule type" value="Genomic_DNA"/>
</dbReference>
<evidence type="ECO:0000256" key="4">
    <source>
        <dbReference type="ARBA" id="ARBA00023004"/>
    </source>
</evidence>
<dbReference type="GO" id="GO:0035513">
    <property type="term" value="P:oxidative RNA demethylation"/>
    <property type="evidence" value="ECO:0007669"/>
    <property type="project" value="TreeGrafter"/>
</dbReference>
<evidence type="ECO:0000313" key="9">
    <source>
        <dbReference type="Proteomes" id="UP000049222"/>
    </source>
</evidence>
<dbReference type="Proteomes" id="UP000049222">
    <property type="component" value="Unassembled WGS sequence"/>
</dbReference>
<evidence type="ECO:0000256" key="5">
    <source>
        <dbReference type="PIRSR" id="PIRSR604574-1"/>
    </source>
</evidence>
<dbReference type="STRING" id="420998.JDO7802_01205"/>
<dbReference type="GO" id="GO:0005737">
    <property type="term" value="C:cytoplasm"/>
    <property type="evidence" value="ECO:0007669"/>
    <property type="project" value="TreeGrafter"/>
</dbReference>